<dbReference type="InterPro" id="IPR036291">
    <property type="entry name" value="NAD(P)-bd_dom_sf"/>
</dbReference>
<dbReference type="InterPro" id="IPR013154">
    <property type="entry name" value="ADH-like_N"/>
</dbReference>
<dbReference type="AlphaFoldDB" id="A0A059GB62"/>
<reference evidence="4 5" key="1">
    <citation type="journal article" date="2014" name="Antonie Van Leeuwenhoek">
        <title>Hyphomonas beringensis sp. nov. and Hyphomonas chukchiensis sp. nov., isolated from surface seawater of the Bering Sea and Chukchi Sea.</title>
        <authorList>
            <person name="Li C."/>
            <person name="Lai Q."/>
            <person name="Li G."/>
            <person name="Dong C."/>
            <person name="Wang J."/>
            <person name="Liao Y."/>
            <person name="Shao Z."/>
        </authorList>
    </citation>
    <scope>NUCLEOTIDE SEQUENCE [LARGE SCALE GENOMIC DNA]</scope>
    <source>
        <strain evidence="4 5">SCH89</strain>
    </source>
</reference>
<dbReference type="EMBL" id="ARYL01000002">
    <property type="protein sequence ID" value="KDA04056.1"/>
    <property type="molecule type" value="Genomic_DNA"/>
</dbReference>
<dbReference type="PATRIC" id="fig|1280953.3.peg.387"/>
<dbReference type="Pfam" id="PF08240">
    <property type="entry name" value="ADH_N"/>
    <property type="match status" value="1"/>
</dbReference>
<dbReference type="SUPFAM" id="SSF51735">
    <property type="entry name" value="NAD(P)-binding Rossmann-fold domains"/>
    <property type="match status" value="1"/>
</dbReference>
<feature type="domain" description="Alcohol dehydrogenase-like N-terminal" evidence="3">
    <location>
        <begin position="23"/>
        <end position="131"/>
    </location>
</feature>
<dbReference type="SUPFAM" id="SSF50129">
    <property type="entry name" value="GroES-like"/>
    <property type="match status" value="1"/>
</dbReference>
<dbReference type="RefSeq" id="WP_035535425.1">
    <property type="nucleotide sequence ID" value="NZ_ARYL01000002.1"/>
</dbReference>
<evidence type="ECO:0000259" key="2">
    <source>
        <dbReference type="Pfam" id="PF00107"/>
    </source>
</evidence>
<gene>
    <name evidence="4" type="ORF">HOC_01921</name>
</gene>
<dbReference type="PANTHER" id="PTHR43189:SF1">
    <property type="entry name" value="ZINC-TYPE ALCOHOL DEHYDROGENASE-LIKE PROTEIN C1198.01"/>
    <property type="match status" value="1"/>
</dbReference>
<accession>A0A059GB62</accession>
<keyword evidence="1" id="KW-0560">Oxidoreductase</keyword>
<dbReference type="PANTHER" id="PTHR43189">
    <property type="entry name" value="ZINC-TYPE ALCOHOL DEHYDROGENASE-LIKE PROTEIN C1198.01-RELATED"/>
    <property type="match status" value="1"/>
</dbReference>
<dbReference type="GO" id="GO:0016491">
    <property type="term" value="F:oxidoreductase activity"/>
    <property type="evidence" value="ECO:0007669"/>
    <property type="project" value="UniProtKB-KW"/>
</dbReference>
<dbReference type="InterPro" id="IPR011032">
    <property type="entry name" value="GroES-like_sf"/>
</dbReference>
<dbReference type="OrthoDB" id="9809185at2"/>
<dbReference type="eggNOG" id="COG1063">
    <property type="taxonomic scope" value="Bacteria"/>
</dbReference>
<comment type="caution">
    <text evidence="4">The sequence shown here is derived from an EMBL/GenBank/DDBJ whole genome shotgun (WGS) entry which is preliminary data.</text>
</comment>
<dbReference type="STRING" id="1280953.HOC_01921"/>
<dbReference type="Gene3D" id="3.40.50.720">
    <property type="entry name" value="NAD(P)-binding Rossmann-like Domain"/>
    <property type="match status" value="1"/>
</dbReference>
<evidence type="ECO:0000259" key="3">
    <source>
        <dbReference type="Pfam" id="PF08240"/>
    </source>
</evidence>
<organism evidence="4 5">
    <name type="scientific">Hyphomonas oceanitis SCH89</name>
    <dbReference type="NCBI Taxonomy" id="1280953"/>
    <lineage>
        <taxon>Bacteria</taxon>
        <taxon>Pseudomonadati</taxon>
        <taxon>Pseudomonadota</taxon>
        <taxon>Alphaproteobacteria</taxon>
        <taxon>Hyphomonadales</taxon>
        <taxon>Hyphomonadaceae</taxon>
        <taxon>Hyphomonas</taxon>
    </lineage>
</organism>
<evidence type="ECO:0000313" key="4">
    <source>
        <dbReference type="EMBL" id="KDA04056.1"/>
    </source>
</evidence>
<keyword evidence="5" id="KW-1185">Reference proteome</keyword>
<dbReference type="Pfam" id="PF00107">
    <property type="entry name" value="ADH_zinc_N"/>
    <property type="match status" value="1"/>
</dbReference>
<protein>
    <submittedName>
        <fullName evidence="4">Zinc-binding dehydrogenase family oxidoreductase</fullName>
    </submittedName>
</protein>
<evidence type="ECO:0000313" key="5">
    <source>
        <dbReference type="Proteomes" id="UP000024942"/>
    </source>
</evidence>
<name>A0A059GB62_9PROT</name>
<dbReference type="Gene3D" id="3.90.180.10">
    <property type="entry name" value="Medium-chain alcohol dehydrogenases, catalytic domain"/>
    <property type="match status" value="1"/>
</dbReference>
<dbReference type="InterPro" id="IPR013149">
    <property type="entry name" value="ADH-like_C"/>
</dbReference>
<sequence length="353" mass="36962">MRAATLQGHHFAIRELADPTPAKGQLLVRPLFTGICGSDLSLRKQMAAAADATPPEAQGQLPVIIPGHEFSAELVGMAPGTDTALKIGQIVTALPFTHGHDAPQAIGLSPDHGGGLATLSCVDAVRAFAIPGDVPADLGALTEPVSVGLHAANLASRNAGPNMVIGCGPVGLSVILALRLQGRGPILAADFSPERRAVAASLGADIVLDPAVDSPFSRWTDFAFTPHPMSPLLEREFSGLPPGINVFECTGAPGVIDQIVKAAPAHSHIIVVGVCPHVEKLTPLEAIVRELTLEFSFAYRPEEFAAALEMIRAHPDEAARLITSRQPLERTEAAFDSLAKNPSEIKILIDPQA</sequence>
<feature type="domain" description="Alcohol dehydrogenase-like C-terminal" evidence="2">
    <location>
        <begin position="169"/>
        <end position="311"/>
    </location>
</feature>
<evidence type="ECO:0000256" key="1">
    <source>
        <dbReference type="ARBA" id="ARBA00023002"/>
    </source>
</evidence>
<dbReference type="Proteomes" id="UP000024942">
    <property type="component" value="Unassembled WGS sequence"/>
</dbReference>
<proteinExistence type="predicted"/>